<dbReference type="InterPro" id="IPR046689">
    <property type="entry name" value="DUF6559"/>
</dbReference>
<proteinExistence type="predicted"/>
<sequence length="111" mass="12105">MFGKNSAIRKYKYKLRPALAKRYGGSPVYTQAQVDKTIDELGFNKRHIQYAYLMYCDEYTFTSNISSNANREDMSNTIAAATTFGFIGSLFYSSGDDGSGGFSDGGSGGGE</sequence>
<accession>A0ABP3WN57</accession>
<dbReference type="Pfam" id="PF20196">
    <property type="entry name" value="DUF6559"/>
    <property type="match status" value="1"/>
</dbReference>
<evidence type="ECO:0000313" key="1">
    <source>
        <dbReference type="EMBL" id="GAA0820884.1"/>
    </source>
</evidence>
<protein>
    <submittedName>
        <fullName evidence="1">Uncharacterized protein</fullName>
    </submittedName>
</protein>
<organism evidence="1 2">
    <name type="scientific">Colwellia asteriadis</name>
    <dbReference type="NCBI Taxonomy" id="517723"/>
    <lineage>
        <taxon>Bacteria</taxon>
        <taxon>Pseudomonadati</taxon>
        <taxon>Pseudomonadota</taxon>
        <taxon>Gammaproteobacteria</taxon>
        <taxon>Alteromonadales</taxon>
        <taxon>Colwelliaceae</taxon>
        <taxon>Colwellia</taxon>
    </lineage>
</organism>
<dbReference type="Proteomes" id="UP001500021">
    <property type="component" value="Unassembled WGS sequence"/>
</dbReference>
<keyword evidence="2" id="KW-1185">Reference proteome</keyword>
<gene>
    <name evidence="1" type="ORF">GCM10009111_27050</name>
</gene>
<dbReference type="EMBL" id="BAAAFA010000009">
    <property type="protein sequence ID" value="GAA0820884.1"/>
    <property type="molecule type" value="Genomic_DNA"/>
</dbReference>
<evidence type="ECO:0000313" key="2">
    <source>
        <dbReference type="Proteomes" id="UP001500021"/>
    </source>
</evidence>
<comment type="caution">
    <text evidence="1">The sequence shown here is derived from an EMBL/GenBank/DDBJ whole genome shotgun (WGS) entry which is preliminary data.</text>
</comment>
<name>A0ABP3WN57_9GAMM</name>
<dbReference type="RefSeq" id="WP_343818105.1">
    <property type="nucleotide sequence ID" value="NZ_BAAAFA010000009.1"/>
</dbReference>
<reference evidence="2" key="1">
    <citation type="journal article" date="2019" name="Int. J. Syst. Evol. Microbiol.">
        <title>The Global Catalogue of Microorganisms (GCM) 10K type strain sequencing project: providing services to taxonomists for standard genome sequencing and annotation.</title>
        <authorList>
            <consortium name="The Broad Institute Genomics Platform"/>
            <consortium name="The Broad Institute Genome Sequencing Center for Infectious Disease"/>
            <person name="Wu L."/>
            <person name="Ma J."/>
        </authorList>
    </citation>
    <scope>NUCLEOTIDE SEQUENCE [LARGE SCALE GENOMIC DNA]</scope>
    <source>
        <strain evidence="2">JCM 15608</strain>
    </source>
</reference>